<evidence type="ECO:0000256" key="1">
    <source>
        <dbReference type="SAM" id="Coils"/>
    </source>
</evidence>
<protein>
    <recommendedName>
        <fullName evidence="4">Lipoprotein</fullName>
    </recommendedName>
</protein>
<proteinExistence type="predicted"/>
<evidence type="ECO:0000313" key="3">
    <source>
        <dbReference type="Proteomes" id="UP001299068"/>
    </source>
</evidence>
<comment type="caution">
    <text evidence="2">The sequence shown here is derived from an EMBL/GenBank/DDBJ whole genome shotgun (WGS) entry which is preliminary data.</text>
</comment>
<reference evidence="2 3" key="1">
    <citation type="journal article" date="2021" name="Cell Host Microbe">
        <title>in vivo commensal control of Clostridioides difficile virulence.</title>
        <authorList>
            <person name="Girinathan B.P."/>
            <person name="Dibenedetto N."/>
            <person name="Worley J.N."/>
            <person name="Peltier J."/>
            <person name="Arrieta-Ortiz M.L."/>
            <person name="Rupa Christinal Immanuel S."/>
            <person name="Lavin R."/>
            <person name="Delaney M.L."/>
            <person name="Cummins C."/>
            <person name="Hoffmann M."/>
            <person name="Luo Y."/>
            <person name="Gonzalez-Escalona N."/>
            <person name="Allard M."/>
            <person name="Onderdonk A.B."/>
            <person name="Gerber G.K."/>
            <person name="Sonenshein A.L."/>
            <person name="Baliga N."/>
            <person name="Dupuy B."/>
            <person name="Bry L."/>
        </authorList>
    </citation>
    <scope>NUCLEOTIDE SEQUENCE [LARGE SCALE GENOMIC DNA]</scope>
    <source>
        <strain evidence="2 3">DSM 599</strain>
    </source>
</reference>
<evidence type="ECO:0000313" key="2">
    <source>
        <dbReference type="EMBL" id="MBY0756353.1"/>
    </source>
</evidence>
<evidence type="ECO:0008006" key="4">
    <source>
        <dbReference type="Google" id="ProtNLM"/>
    </source>
</evidence>
<gene>
    <name evidence="2" type="ORF">K5V21_12930</name>
</gene>
<sequence>MNKIFKFIKYNKGTIILGVIFFILGCTAFTSKNNKTKEELEKTYISQEKTLKAKSEELNSIDDNIKSTNAQIEDIKNYIDENSK</sequence>
<feature type="coiled-coil region" evidence="1">
    <location>
        <begin position="37"/>
        <end position="71"/>
    </location>
</feature>
<dbReference type="EMBL" id="JAIKTU010000010">
    <property type="protein sequence ID" value="MBY0756353.1"/>
    <property type="molecule type" value="Genomic_DNA"/>
</dbReference>
<dbReference type="RefSeq" id="WP_221861605.1">
    <property type="nucleotide sequence ID" value="NZ_JAIKTU010000010.1"/>
</dbReference>
<name>A0ABS7KZW5_CLOSR</name>
<keyword evidence="3" id="KW-1185">Reference proteome</keyword>
<organism evidence="2 3">
    <name type="scientific">Clostridium sardiniense</name>
    <name type="common">Clostridium absonum</name>
    <dbReference type="NCBI Taxonomy" id="29369"/>
    <lineage>
        <taxon>Bacteria</taxon>
        <taxon>Bacillati</taxon>
        <taxon>Bacillota</taxon>
        <taxon>Clostridia</taxon>
        <taxon>Eubacteriales</taxon>
        <taxon>Clostridiaceae</taxon>
        <taxon>Clostridium</taxon>
    </lineage>
</organism>
<dbReference type="Proteomes" id="UP001299068">
    <property type="component" value="Unassembled WGS sequence"/>
</dbReference>
<keyword evidence="1" id="KW-0175">Coiled coil</keyword>
<dbReference type="PROSITE" id="PS51257">
    <property type="entry name" value="PROKAR_LIPOPROTEIN"/>
    <property type="match status" value="1"/>
</dbReference>
<accession>A0ABS7KZW5</accession>